<dbReference type="InterPro" id="IPR012337">
    <property type="entry name" value="RNaseH-like_sf"/>
</dbReference>
<name>A0A251SV86_HELAN</name>
<feature type="region of interest" description="Disordered" evidence="2">
    <location>
        <begin position="182"/>
        <end position="223"/>
    </location>
</feature>
<dbReference type="InterPro" id="IPR036397">
    <property type="entry name" value="RNaseH_sf"/>
</dbReference>
<feature type="domain" description="CCHC-type" evidence="3">
    <location>
        <begin position="230"/>
        <end position="245"/>
    </location>
</feature>
<dbReference type="OMA" id="ITMEMAK"/>
<dbReference type="Pfam" id="PF14223">
    <property type="entry name" value="Retrotran_gag_2"/>
    <property type="match status" value="2"/>
</dbReference>
<evidence type="ECO:0000259" key="3">
    <source>
        <dbReference type="PROSITE" id="PS50158"/>
    </source>
</evidence>
<evidence type="ECO:0000313" key="5">
    <source>
        <dbReference type="Proteomes" id="UP000215914"/>
    </source>
</evidence>
<dbReference type="PANTHER" id="PTHR47592:SF31">
    <property type="entry name" value="ZINC FINGER, CCHC-TYPE-RELATED"/>
    <property type="match status" value="1"/>
</dbReference>
<dbReference type="InterPro" id="IPR025724">
    <property type="entry name" value="GAG-pre-integrase_dom"/>
</dbReference>
<dbReference type="Proteomes" id="UP000215914">
    <property type="component" value="Chromosome 13"/>
</dbReference>
<accession>A0A251SV86</accession>
<evidence type="ECO:0000256" key="2">
    <source>
        <dbReference type="SAM" id="MobiDB-lite"/>
    </source>
</evidence>
<dbReference type="Pfam" id="PF22936">
    <property type="entry name" value="Pol_BBD"/>
    <property type="match status" value="1"/>
</dbReference>
<keyword evidence="1" id="KW-0863">Zinc-finger</keyword>
<proteinExistence type="predicted"/>
<dbReference type="GO" id="GO:0008270">
    <property type="term" value="F:zinc ion binding"/>
    <property type="evidence" value="ECO:0007669"/>
    <property type="project" value="UniProtKB-KW"/>
</dbReference>
<dbReference type="PANTHER" id="PTHR47592">
    <property type="entry name" value="PBF68 PROTEIN"/>
    <property type="match status" value="1"/>
</dbReference>
<feature type="region of interest" description="Disordered" evidence="2">
    <location>
        <begin position="317"/>
        <end position="358"/>
    </location>
</feature>
<dbReference type="AlphaFoldDB" id="A0A251SV86"/>
<evidence type="ECO:0000256" key="1">
    <source>
        <dbReference type="PROSITE-ProRule" id="PRU00047"/>
    </source>
</evidence>
<keyword evidence="5" id="KW-1185">Reference proteome</keyword>
<dbReference type="SUPFAM" id="SSF53098">
    <property type="entry name" value="Ribonuclease H-like"/>
    <property type="match status" value="1"/>
</dbReference>
<keyword evidence="1" id="KW-0862">Zinc</keyword>
<organism evidence="4 5">
    <name type="scientific">Helianthus annuus</name>
    <name type="common">Common sunflower</name>
    <dbReference type="NCBI Taxonomy" id="4232"/>
    <lineage>
        <taxon>Eukaryota</taxon>
        <taxon>Viridiplantae</taxon>
        <taxon>Streptophyta</taxon>
        <taxon>Embryophyta</taxon>
        <taxon>Tracheophyta</taxon>
        <taxon>Spermatophyta</taxon>
        <taxon>Magnoliopsida</taxon>
        <taxon>eudicotyledons</taxon>
        <taxon>Gunneridae</taxon>
        <taxon>Pentapetalae</taxon>
        <taxon>asterids</taxon>
        <taxon>campanulids</taxon>
        <taxon>Asterales</taxon>
        <taxon>Asteraceae</taxon>
        <taxon>Asteroideae</taxon>
        <taxon>Heliantheae alliance</taxon>
        <taxon>Heliantheae</taxon>
        <taxon>Helianthus</taxon>
    </lineage>
</organism>
<dbReference type="InterPro" id="IPR001878">
    <property type="entry name" value="Znf_CCHC"/>
</dbReference>
<dbReference type="GO" id="GO:0003676">
    <property type="term" value="F:nucleic acid binding"/>
    <property type="evidence" value="ECO:0007669"/>
    <property type="project" value="InterPro"/>
</dbReference>
<feature type="region of interest" description="Disordered" evidence="2">
    <location>
        <begin position="249"/>
        <end position="268"/>
    </location>
</feature>
<dbReference type="EMBL" id="CM007902">
    <property type="protein sequence ID" value="OTG02614.1"/>
    <property type="molecule type" value="Genomic_DNA"/>
</dbReference>
<keyword evidence="1" id="KW-0479">Metal-binding</keyword>
<dbReference type="STRING" id="4232.A0A251SV86"/>
<dbReference type="Pfam" id="PF13976">
    <property type="entry name" value="gag_pre-integrs"/>
    <property type="match status" value="1"/>
</dbReference>
<dbReference type="Gene3D" id="3.30.420.10">
    <property type="entry name" value="Ribonuclease H-like superfamily/Ribonuclease H"/>
    <property type="match status" value="1"/>
</dbReference>
<gene>
    <name evidence="4" type="ORF">HannXRQ_Chr13g0415071</name>
</gene>
<dbReference type="InParanoid" id="A0A251SV86"/>
<dbReference type="InterPro" id="IPR054722">
    <property type="entry name" value="PolX-like_BBD"/>
</dbReference>
<reference evidence="5" key="1">
    <citation type="journal article" date="2017" name="Nature">
        <title>The sunflower genome provides insights into oil metabolism, flowering and Asterid evolution.</title>
        <authorList>
            <person name="Badouin H."/>
            <person name="Gouzy J."/>
            <person name="Grassa C.J."/>
            <person name="Murat F."/>
            <person name="Staton S.E."/>
            <person name="Cottret L."/>
            <person name="Lelandais-Briere C."/>
            <person name="Owens G.L."/>
            <person name="Carrere S."/>
            <person name="Mayjonade B."/>
            <person name="Legrand L."/>
            <person name="Gill N."/>
            <person name="Kane N.C."/>
            <person name="Bowers J.E."/>
            <person name="Hubner S."/>
            <person name="Bellec A."/>
            <person name="Berard A."/>
            <person name="Berges H."/>
            <person name="Blanchet N."/>
            <person name="Boniface M.C."/>
            <person name="Brunel D."/>
            <person name="Catrice O."/>
            <person name="Chaidir N."/>
            <person name="Claudel C."/>
            <person name="Donnadieu C."/>
            <person name="Faraut T."/>
            <person name="Fievet G."/>
            <person name="Helmstetter N."/>
            <person name="King M."/>
            <person name="Knapp S.J."/>
            <person name="Lai Z."/>
            <person name="Le Paslier M.C."/>
            <person name="Lippi Y."/>
            <person name="Lorenzon L."/>
            <person name="Mandel J.R."/>
            <person name="Marage G."/>
            <person name="Marchand G."/>
            <person name="Marquand E."/>
            <person name="Bret-Mestries E."/>
            <person name="Morien E."/>
            <person name="Nambeesan S."/>
            <person name="Nguyen T."/>
            <person name="Pegot-Espagnet P."/>
            <person name="Pouilly N."/>
            <person name="Raftis F."/>
            <person name="Sallet E."/>
            <person name="Schiex T."/>
            <person name="Thomas J."/>
            <person name="Vandecasteele C."/>
            <person name="Vares D."/>
            <person name="Vear F."/>
            <person name="Vautrin S."/>
            <person name="Crespi M."/>
            <person name="Mangin B."/>
            <person name="Burke J.M."/>
            <person name="Salse J."/>
            <person name="Munos S."/>
            <person name="Vincourt P."/>
            <person name="Rieseberg L.H."/>
            <person name="Langlade N.B."/>
        </authorList>
    </citation>
    <scope>NUCLEOTIDE SEQUENCE [LARGE SCALE GENOMIC DNA]</scope>
    <source>
        <strain evidence="5">cv. SF193</strain>
    </source>
</reference>
<dbReference type="SMART" id="SM00343">
    <property type="entry name" value="ZnF_C2HC"/>
    <property type="match status" value="2"/>
</dbReference>
<feature type="domain" description="CCHC-type" evidence="3">
    <location>
        <begin position="365"/>
        <end position="380"/>
    </location>
</feature>
<sequence length="702" mass="79834">MEANTSRIVNLNGSNYHVWKGKMEDLLYVKDYYMPVFNTDKPGDKTDEEWNILHRKVCGYIRQWVDDNVLNHISGETHARTLWNKLEELYARKTGNNKLFLIKQLINLKYNDGTPVSDHLNVFQGIINQLAGMGIKFEDEVQGLWLLGTLPDSWETFRTSLSNSAANGIITMEMAKGSVLNEEMRRKSQGSSSHSDVLVTESRGRGQSRGPSNKEKHRSKSRGKFADYECHHCGRKGHTIKFCRQLKKEKKKADYNNKKNNHKKDDGMGIKFEDEVQGLWLLGTLPDSWETFRTSLSNSAANGIITMEMAKGSVLNEEMRRKSQGSSSHSDVLVTESRGRGQSRGPSNKEKHRSKSRGKFADYECHHCGRKGHTIKFCRQLKKEKKKADYNNKKNNHKKDDGGNDTAEVNTATEEFFICCDDDVVNITRDDSSWVVDSGATCHVTSQRDFFSSYTPGDFGVVKMGNNGLSKIIGVGDVCLKFDTGMELVLHNVKHVSDIRLNLISAGLLDDDGYHSTFGDGVWKLTRGSLIVARGKRSSKLYMAHPKISTDSVHSLVDNDMTELWHKRLGHMSEKGMHILLKRNALPDLTNVHLKKCSHCLAGKQRRVSFKSHPPHRRNNILDLVHSDVCGPMKTRTLGGCLYFVTFIDDHSRKVWAYTLKSKDQVLDVFKQFHALVERQTEKKLKCRVDIDMRICMINFDL</sequence>
<feature type="compositionally biased region" description="Basic and acidic residues" evidence="2">
    <location>
        <begin position="251"/>
        <end position="268"/>
    </location>
</feature>
<protein>
    <submittedName>
        <fullName evidence="4">Putative zinc finger, CCHC-type, Ribonuclease H-like domain, GAG-pre-integrase domain protein</fullName>
    </submittedName>
</protein>
<dbReference type="PROSITE" id="PS50158">
    <property type="entry name" value="ZF_CCHC"/>
    <property type="match status" value="2"/>
</dbReference>
<evidence type="ECO:0000313" key="4">
    <source>
        <dbReference type="EMBL" id="OTG02614.1"/>
    </source>
</evidence>